<evidence type="ECO:0000256" key="7">
    <source>
        <dbReference type="ARBA" id="ARBA00037847"/>
    </source>
</evidence>
<evidence type="ECO:0000313" key="10">
    <source>
        <dbReference type="EMBL" id="KAE8701794.1"/>
    </source>
</evidence>
<dbReference type="GO" id="GO:0005768">
    <property type="term" value="C:endosome"/>
    <property type="evidence" value="ECO:0007669"/>
    <property type="project" value="TreeGrafter"/>
</dbReference>
<evidence type="ECO:0000256" key="1">
    <source>
        <dbReference type="ARBA" id="ARBA00004606"/>
    </source>
</evidence>
<accession>A0A6A3ABD4</accession>
<evidence type="ECO:0000256" key="9">
    <source>
        <dbReference type="SAM" id="MobiDB-lite"/>
    </source>
</evidence>
<evidence type="ECO:0000256" key="5">
    <source>
        <dbReference type="ARBA" id="ARBA00022968"/>
    </source>
</evidence>
<dbReference type="GO" id="GO:0016020">
    <property type="term" value="C:membrane"/>
    <property type="evidence" value="ECO:0007669"/>
    <property type="project" value="UniProtKB-SubCell"/>
</dbReference>
<dbReference type="FunFam" id="3.40.50.150:FF:000148">
    <property type="entry name" value="Probable methyltransferase PMT25"/>
    <property type="match status" value="1"/>
</dbReference>
<evidence type="ECO:0000256" key="6">
    <source>
        <dbReference type="ARBA" id="ARBA00023180"/>
    </source>
</evidence>
<feature type="compositionally biased region" description="Basic and acidic residues" evidence="9">
    <location>
        <begin position="112"/>
        <end position="149"/>
    </location>
</feature>
<dbReference type="GO" id="GO:0008168">
    <property type="term" value="F:methyltransferase activity"/>
    <property type="evidence" value="ECO:0007669"/>
    <property type="project" value="UniProtKB-UniRule"/>
</dbReference>
<organism evidence="10 11">
    <name type="scientific">Hibiscus syriacus</name>
    <name type="common">Rose of Sharon</name>
    <dbReference type="NCBI Taxonomy" id="106335"/>
    <lineage>
        <taxon>Eukaryota</taxon>
        <taxon>Viridiplantae</taxon>
        <taxon>Streptophyta</taxon>
        <taxon>Embryophyta</taxon>
        <taxon>Tracheophyta</taxon>
        <taxon>Spermatophyta</taxon>
        <taxon>Magnoliopsida</taxon>
        <taxon>eudicotyledons</taxon>
        <taxon>Gunneridae</taxon>
        <taxon>Pentapetalae</taxon>
        <taxon>rosids</taxon>
        <taxon>malvids</taxon>
        <taxon>Malvales</taxon>
        <taxon>Malvaceae</taxon>
        <taxon>Malvoideae</taxon>
        <taxon>Hibiscus</taxon>
    </lineage>
</organism>
<dbReference type="EMBL" id="VEPZ02001014">
    <property type="protein sequence ID" value="KAE8701794.1"/>
    <property type="molecule type" value="Genomic_DNA"/>
</dbReference>
<keyword evidence="4 8" id="KW-0808">Transferase</keyword>
<evidence type="ECO:0000313" key="11">
    <source>
        <dbReference type="Proteomes" id="UP000436088"/>
    </source>
</evidence>
<evidence type="ECO:0000256" key="2">
    <source>
        <dbReference type="ARBA" id="ARBA00008361"/>
    </source>
</evidence>
<dbReference type="Proteomes" id="UP000436088">
    <property type="component" value="Unassembled WGS sequence"/>
</dbReference>
<keyword evidence="6 8" id="KW-0325">Glycoprotein</keyword>
<dbReference type="InterPro" id="IPR004159">
    <property type="entry name" value="Put_SAM_MeTrfase"/>
</dbReference>
<dbReference type="PANTHER" id="PTHR10108:SF1141">
    <property type="entry name" value="METHYLTRANSFERASE PMT24-RELATED"/>
    <property type="match status" value="1"/>
</dbReference>
<evidence type="ECO:0000256" key="8">
    <source>
        <dbReference type="RuleBase" id="RU366043"/>
    </source>
</evidence>
<feature type="transmembrane region" description="Helical" evidence="8">
    <location>
        <begin position="17"/>
        <end position="38"/>
    </location>
</feature>
<dbReference type="EC" id="2.1.1.-" evidence="8"/>
<feature type="region of interest" description="Disordered" evidence="9">
    <location>
        <begin position="170"/>
        <end position="198"/>
    </location>
</feature>
<comment type="subcellular location">
    <subcellularLocation>
        <location evidence="7">Endomembrane system</location>
        <topology evidence="7">Single-pass membrane protein</topology>
    </subcellularLocation>
    <subcellularLocation>
        <location evidence="1 8">Membrane</location>
        <topology evidence="1 8">Single-pass type II membrane protein</topology>
    </subcellularLocation>
</comment>
<dbReference type="InterPro" id="IPR029063">
    <property type="entry name" value="SAM-dependent_MTases_sf"/>
</dbReference>
<keyword evidence="8" id="KW-0472">Membrane</keyword>
<feature type="compositionally biased region" description="Basic and acidic residues" evidence="9">
    <location>
        <begin position="170"/>
        <end position="184"/>
    </location>
</feature>
<proteinExistence type="inferred from homology"/>
<dbReference type="PANTHER" id="PTHR10108">
    <property type="entry name" value="SAM-DEPENDENT METHYLTRANSFERASE"/>
    <property type="match status" value="1"/>
</dbReference>
<keyword evidence="11" id="KW-1185">Reference proteome</keyword>
<dbReference type="GO" id="GO:0005802">
    <property type="term" value="C:trans-Golgi network"/>
    <property type="evidence" value="ECO:0007669"/>
    <property type="project" value="TreeGrafter"/>
</dbReference>
<dbReference type="Gene3D" id="3.40.50.150">
    <property type="entry name" value="Vaccinia Virus protein VP39"/>
    <property type="match status" value="1"/>
</dbReference>
<dbReference type="SUPFAM" id="SSF53335">
    <property type="entry name" value="S-adenosyl-L-methionine-dependent methyltransferases"/>
    <property type="match status" value="2"/>
</dbReference>
<keyword evidence="8" id="KW-1133">Transmembrane helix</keyword>
<evidence type="ECO:0000256" key="3">
    <source>
        <dbReference type="ARBA" id="ARBA00022603"/>
    </source>
</evidence>
<name>A0A6A3ABD4_HIBSY</name>
<keyword evidence="3 8" id="KW-0489">Methyltransferase</keyword>
<gene>
    <name evidence="10" type="ORF">F3Y22_tig00110505pilonHSYRG00179</name>
</gene>
<protein>
    <recommendedName>
        <fullName evidence="8">Methyltransferase</fullName>
        <ecNumber evidence="8">2.1.1.-</ecNumber>
    </recommendedName>
</protein>
<dbReference type="AlphaFoldDB" id="A0A6A3ABD4"/>
<dbReference type="Pfam" id="PF03141">
    <property type="entry name" value="Methyltransf_29"/>
    <property type="match status" value="1"/>
</dbReference>
<evidence type="ECO:0000256" key="4">
    <source>
        <dbReference type="ARBA" id="ARBA00022679"/>
    </source>
</evidence>
<comment type="caution">
    <text evidence="10">The sequence shown here is derived from an EMBL/GenBank/DDBJ whole genome shotgun (WGS) entry which is preliminary data.</text>
</comment>
<dbReference type="GO" id="GO:0032259">
    <property type="term" value="P:methylation"/>
    <property type="evidence" value="ECO:0007669"/>
    <property type="project" value="UniProtKB-KW"/>
</dbReference>
<comment type="similarity">
    <text evidence="2 8">Belongs to the methyltransferase superfamily.</text>
</comment>
<sequence>MATGKYSRVDGRKSSRYCFIATIVVFVVFCLVGIWMFMSSSIISVKDSENLSLETGNEVKQTVPKGDSKQFDDTSGDLSGAEAREDGGSLPGKVFGITDEDNSTENLVVESINEKNESHNSTEENQEENHANESSDEKTESESAQKRMDEDDGNGTADEMKHVGKEAILTERKNDKNQDEHLEQSEVGNSVESKEDNQASNEILLAGTQSEILTESTTRNGTWSTQAVKSQNEKKSQLSFISNENNDHHWKLCKTTAGPDYIPCLDNWKVIRKLPSTSHYEHRERHCPDEAPTCLVPLPEGYKRSIKWPKSRDKIWYYNVPHTKLAEAVPEIAWGKRTRVILDVGCGVASFGGYLFERDVLAMSFAPKDEHEGQVQFALERGIPAILNVMGTKRLPFPSSVFDLVHCARCRVPWHVEGGKLLLELNRVLRSGGYFVWSATPVYRKGPEDVGIWQEMSRLTKSMCWNLVVVKTDKLNNIGAAIYRKPTSNDCYKKRSKNAPPLCEEFDDPNAAWDVPLQACMHKVPVDSARRGSLWPAQWPVRLEQSPYWLNSQVGVYCKTAQEDFKADYNHWKVVVSQSYLKGMGINWSSVRNVMDMKAVYGGTYDVLHADHLFSSIKKRCKLVTVIAEVDRILRPEGKLIVRDNSETISEVESMVKSLQWEIRMIYSKDNEGLLCVRKTFWRPTEEEPIKNAIA</sequence>
<keyword evidence="8" id="KW-0812">Transmembrane</keyword>
<feature type="region of interest" description="Disordered" evidence="9">
    <location>
        <begin position="55"/>
        <end position="158"/>
    </location>
</feature>
<reference evidence="10" key="1">
    <citation type="submission" date="2019-09" db="EMBL/GenBank/DDBJ databases">
        <title>Draft genome information of white flower Hibiscus syriacus.</title>
        <authorList>
            <person name="Kim Y.-M."/>
        </authorList>
    </citation>
    <scope>NUCLEOTIDE SEQUENCE [LARGE SCALE GENOMIC DNA]</scope>
    <source>
        <strain evidence="10">YM2019G1</strain>
    </source>
</reference>
<keyword evidence="5 8" id="KW-0735">Signal-anchor</keyword>